<name>A0A1M7TGX2_9ACTN</name>
<protein>
    <submittedName>
        <fullName evidence="1">Uncharacterized protein</fullName>
    </submittedName>
</protein>
<sequence length="51" mass="5484">MVQGYARSIVDQLPDWQADGFPADETARLQELITPVAAGRSTLDLGPCPGR</sequence>
<organism evidence="1 2">
    <name type="scientific">Geodermatophilus obscurus</name>
    <dbReference type="NCBI Taxonomy" id="1861"/>
    <lineage>
        <taxon>Bacteria</taxon>
        <taxon>Bacillati</taxon>
        <taxon>Actinomycetota</taxon>
        <taxon>Actinomycetes</taxon>
        <taxon>Geodermatophilales</taxon>
        <taxon>Geodermatophilaceae</taxon>
        <taxon>Geodermatophilus</taxon>
    </lineage>
</organism>
<reference evidence="1 2" key="1">
    <citation type="submission" date="2016-12" db="EMBL/GenBank/DDBJ databases">
        <authorList>
            <person name="Song W.-J."/>
            <person name="Kurnit D.M."/>
        </authorList>
    </citation>
    <scope>NUCLEOTIDE SEQUENCE [LARGE SCALE GENOMIC DNA]</scope>
    <source>
        <strain evidence="1 2">DSM 43162</strain>
    </source>
</reference>
<proteinExistence type="predicted"/>
<evidence type="ECO:0000313" key="1">
    <source>
        <dbReference type="EMBL" id="SHN70019.1"/>
    </source>
</evidence>
<gene>
    <name evidence="1" type="ORF">SAMN05660350_01730</name>
</gene>
<dbReference type="AlphaFoldDB" id="A0A1M7TGX2"/>
<dbReference type="Proteomes" id="UP000184428">
    <property type="component" value="Unassembled WGS sequence"/>
</dbReference>
<evidence type="ECO:0000313" key="2">
    <source>
        <dbReference type="Proteomes" id="UP000184428"/>
    </source>
</evidence>
<accession>A0A1M7TGX2</accession>
<dbReference type="EMBL" id="FRDM01000006">
    <property type="protein sequence ID" value="SHN70019.1"/>
    <property type="molecule type" value="Genomic_DNA"/>
</dbReference>